<name>A0A2P8E005_9ACTN</name>
<dbReference type="OrthoDB" id="4863923at2"/>
<dbReference type="RefSeq" id="WP_106537782.1">
    <property type="nucleotide sequence ID" value="NZ_PYGE01000009.1"/>
</dbReference>
<proteinExistence type="predicted"/>
<protein>
    <recommendedName>
        <fullName evidence="3">ESAT-6 protein secretion system EspG family protein</fullName>
    </recommendedName>
</protein>
<evidence type="ECO:0008006" key="3">
    <source>
        <dbReference type="Google" id="ProtNLM"/>
    </source>
</evidence>
<organism evidence="1 2">
    <name type="scientific">Haloactinopolyspora alba</name>
    <dbReference type="NCBI Taxonomy" id="648780"/>
    <lineage>
        <taxon>Bacteria</taxon>
        <taxon>Bacillati</taxon>
        <taxon>Actinomycetota</taxon>
        <taxon>Actinomycetes</taxon>
        <taxon>Jiangellales</taxon>
        <taxon>Jiangellaceae</taxon>
        <taxon>Haloactinopolyspora</taxon>
    </lineage>
</organism>
<evidence type="ECO:0000313" key="1">
    <source>
        <dbReference type="EMBL" id="PSL02779.1"/>
    </source>
</evidence>
<sequence>MSGAGPSPLGLESQRKQQVQEQLRARFESAERLWLTPEGLKAWLDAAVDPVPLDRVDSALRDETERLRRFELLADDGSVPEHIRPAVDAVREPLCTIDIEAAVGHAPRHFRAWIGPSCAVLFCTDAPWRDVEPTAEALAGHDTSPGRELSLQIVPREQPILAAARWALVTPRRVLAPATLEVPAEPFTRRLVDHTVAVPSGAHERLAEIWSQPLFTWGLTVSPTNDSFMVLDAGASGHRQVVTDGDRVTLHALPSLALWDGIVRTVANALDG</sequence>
<keyword evidence="2" id="KW-1185">Reference proteome</keyword>
<dbReference type="EMBL" id="PYGE01000009">
    <property type="protein sequence ID" value="PSL02779.1"/>
    <property type="molecule type" value="Genomic_DNA"/>
</dbReference>
<dbReference type="Proteomes" id="UP000243528">
    <property type="component" value="Unassembled WGS sequence"/>
</dbReference>
<accession>A0A2P8E005</accession>
<reference evidence="1 2" key="1">
    <citation type="submission" date="2018-03" db="EMBL/GenBank/DDBJ databases">
        <title>Genomic Encyclopedia of Archaeal and Bacterial Type Strains, Phase II (KMG-II): from individual species to whole genera.</title>
        <authorList>
            <person name="Goeker M."/>
        </authorList>
    </citation>
    <scope>NUCLEOTIDE SEQUENCE [LARGE SCALE GENOMIC DNA]</scope>
    <source>
        <strain evidence="1 2">DSM 45211</strain>
    </source>
</reference>
<comment type="caution">
    <text evidence="1">The sequence shown here is derived from an EMBL/GenBank/DDBJ whole genome shotgun (WGS) entry which is preliminary data.</text>
</comment>
<evidence type="ECO:0000313" key="2">
    <source>
        <dbReference type="Proteomes" id="UP000243528"/>
    </source>
</evidence>
<dbReference type="AlphaFoldDB" id="A0A2P8E005"/>
<gene>
    <name evidence="1" type="ORF">CLV30_10986</name>
</gene>